<keyword evidence="4" id="KW-1185">Reference proteome</keyword>
<dbReference type="AlphaFoldDB" id="A0AAJ0GE66"/>
<evidence type="ECO:0000313" key="3">
    <source>
        <dbReference type="EMBL" id="KAK3055793.1"/>
    </source>
</evidence>
<dbReference type="EMBL" id="JAWDJX010000007">
    <property type="protein sequence ID" value="KAK3055793.1"/>
    <property type="molecule type" value="Genomic_DNA"/>
</dbReference>
<gene>
    <name evidence="3" type="ORF">LTR09_003027</name>
</gene>
<protein>
    <recommendedName>
        <fullName evidence="2">EthD domain-containing protein</fullName>
    </recommendedName>
</protein>
<dbReference type="SUPFAM" id="SSF54909">
    <property type="entry name" value="Dimeric alpha+beta barrel"/>
    <property type="match status" value="1"/>
</dbReference>
<organism evidence="3 4">
    <name type="scientific">Extremus antarcticus</name>
    <dbReference type="NCBI Taxonomy" id="702011"/>
    <lineage>
        <taxon>Eukaryota</taxon>
        <taxon>Fungi</taxon>
        <taxon>Dikarya</taxon>
        <taxon>Ascomycota</taxon>
        <taxon>Pezizomycotina</taxon>
        <taxon>Dothideomycetes</taxon>
        <taxon>Dothideomycetidae</taxon>
        <taxon>Mycosphaerellales</taxon>
        <taxon>Extremaceae</taxon>
        <taxon>Extremus</taxon>
    </lineage>
</organism>
<comment type="similarity">
    <text evidence="1">Belongs to the tpcK family.</text>
</comment>
<sequence>MAQAIGKLFKDYCENQHLKLFDEHVALPGVIRYARRYLEPFAGLANPMAPKPGEAYDVIMEVWYKREMFDSLRGQSNPDFSEMVKKDEENLFDRESMCMFLSEDCESKNRPWDAK</sequence>
<evidence type="ECO:0000256" key="1">
    <source>
        <dbReference type="ARBA" id="ARBA00005986"/>
    </source>
</evidence>
<dbReference type="Gene3D" id="3.30.70.100">
    <property type="match status" value="1"/>
</dbReference>
<proteinExistence type="inferred from homology"/>
<evidence type="ECO:0000259" key="2">
    <source>
        <dbReference type="Pfam" id="PF07110"/>
    </source>
</evidence>
<comment type="caution">
    <text evidence="3">The sequence shown here is derived from an EMBL/GenBank/DDBJ whole genome shotgun (WGS) entry which is preliminary data.</text>
</comment>
<reference evidence="3" key="1">
    <citation type="submission" date="2023-04" db="EMBL/GenBank/DDBJ databases">
        <title>Black Yeasts Isolated from many extreme environments.</title>
        <authorList>
            <person name="Coleine C."/>
            <person name="Stajich J.E."/>
            <person name="Selbmann L."/>
        </authorList>
    </citation>
    <scope>NUCLEOTIDE SEQUENCE</scope>
    <source>
        <strain evidence="3">CCFEE 5312</strain>
    </source>
</reference>
<accession>A0AAJ0GE66</accession>
<dbReference type="GO" id="GO:0016491">
    <property type="term" value="F:oxidoreductase activity"/>
    <property type="evidence" value="ECO:0007669"/>
    <property type="project" value="InterPro"/>
</dbReference>
<feature type="domain" description="EthD" evidence="2">
    <location>
        <begin position="9"/>
        <end position="94"/>
    </location>
</feature>
<dbReference type="InterPro" id="IPR009799">
    <property type="entry name" value="EthD_dom"/>
</dbReference>
<dbReference type="InterPro" id="IPR011008">
    <property type="entry name" value="Dimeric_a/b-barrel"/>
</dbReference>
<name>A0AAJ0GE66_9PEZI</name>
<dbReference type="Proteomes" id="UP001271007">
    <property type="component" value="Unassembled WGS sequence"/>
</dbReference>
<evidence type="ECO:0000313" key="4">
    <source>
        <dbReference type="Proteomes" id="UP001271007"/>
    </source>
</evidence>
<dbReference type="Pfam" id="PF07110">
    <property type="entry name" value="EthD"/>
    <property type="match status" value="1"/>
</dbReference>